<accession>A0A0W0YS05</accession>
<reference evidence="2 3" key="1">
    <citation type="submission" date="2015-11" db="EMBL/GenBank/DDBJ databases">
        <title>Genomic analysis of 38 Legionella species identifies large and diverse effector repertoires.</title>
        <authorList>
            <person name="Burstein D."/>
            <person name="Amaro F."/>
            <person name="Zusman T."/>
            <person name="Lifshitz Z."/>
            <person name="Cohen O."/>
            <person name="Gilbert J.A."/>
            <person name="Pupko T."/>
            <person name="Shuman H.A."/>
            <person name="Segal G."/>
        </authorList>
    </citation>
    <scope>NUCLEOTIDE SEQUENCE [LARGE SCALE GENOMIC DNA]</scope>
    <source>
        <strain evidence="2 3">Mt.St.Helens-4</strain>
    </source>
</reference>
<organism evidence="2 3">
    <name type="scientific">Legionella sainthelensi</name>
    <dbReference type="NCBI Taxonomy" id="28087"/>
    <lineage>
        <taxon>Bacteria</taxon>
        <taxon>Pseudomonadati</taxon>
        <taxon>Pseudomonadota</taxon>
        <taxon>Gammaproteobacteria</taxon>
        <taxon>Legionellales</taxon>
        <taxon>Legionellaceae</taxon>
        <taxon>Legionella</taxon>
    </lineage>
</organism>
<protein>
    <submittedName>
        <fullName evidence="2">Uncharacterized protein</fullName>
    </submittedName>
</protein>
<keyword evidence="1" id="KW-0472">Membrane</keyword>
<proteinExistence type="predicted"/>
<feature type="transmembrane region" description="Helical" evidence="1">
    <location>
        <begin position="170"/>
        <end position="200"/>
    </location>
</feature>
<evidence type="ECO:0000313" key="3">
    <source>
        <dbReference type="Proteomes" id="UP000054621"/>
    </source>
</evidence>
<dbReference type="Proteomes" id="UP000054621">
    <property type="component" value="Unassembled WGS sequence"/>
</dbReference>
<dbReference type="PATRIC" id="fig|28087.4.peg.626"/>
<evidence type="ECO:0000313" key="2">
    <source>
        <dbReference type="EMBL" id="KTD59673.1"/>
    </source>
</evidence>
<dbReference type="EMBL" id="LNYV01000005">
    <property type="protein sequence ID" value="KTD59673.1"/>
    <property type="molecule type" value="Genomic_DNA"/>
</dbReference>
<keyword evidence="1" id="KW-0812">Transmembrane</keyword>
<dbReference type="OrthoDB" id="5650645at2"/>
<evidence type="ECO:0000256" key="1">
    <source>
        <dbReference type="SAM" id="Phobius"/>
    </source>
</evidence>
<gene>
    <name evidence="2" type="ORF">Lsai_0584</name>
</gene>
<dbReference type="AlphaFoldDB" id="A0A0W0YS05"/>
<comment type="caution">
    <text evidence="2">The sequence shown here is derived from an EMBL/GenBank/DDBJ whole genome shotgun (WGS) entry which is preliminary data.</text>
</comment>
<sequence>MPSNQLSSLCEQIDKQNTDHFGKFYMYVALLNTVAVRNKTFAHSLPRYSRGLAFWRDNHLDIGEIPVEFTKQLNRYAQEFTNPQPHWSNTLYNIALAYVRKGKISDLTYIIDQMLNHLVAIQGHQSHNNNIYNHIHFEEKKEGLIAFIQQVSMLNQQLLSTVDSGCNTALSLLVVTMGAVLILASIFSLIPTVIGLGLVLGGVYGAYHFMEQATEQTKLLENQMDQVVQKLKQLPRDESLFGDENYNAFYAAAIKPLPYAALTAAEQLMLEDSHKTKLKEQRETLDQMCAIFSY</sequence>
<dbReference type="eggNOG" id="ENOG5032JEP">
    <property type="taxonomic scope" value="Bacteria"/>
</dbReference>
<name>A0A0W0YS05_9GAMM</name>
<dbReference type="RefSeq" id="WP_027271529.1">
    <property type="nucleotide sequence ID" value="NZ_CAAAJE010000019.1"/>
</dbReference>
<keyword evidence="1" id="KW-1133">Transmembrane helix</keyword>